<keyword evidence="3" id="KW-0012">Acyltransferase</keyword>
<gene>
    <name evidence="5" type="ORF">MNBD_ACTINO02-1935</name>
</gene>
<dbReference type="CDD" id="cd04301">
    <property type="entry name" value="NAT_SF"/>
    <property type="match status" value="1"/>
</dbReference>
<keyword evidence="2 5" id="KW-0808">Transferase</keyword>
<dbReference type="PANTHER" id="PTHR10545">
    <property type="entry name" value="DIAMINE N-ACETYLTRANSFERASE"/>
    <property type="match status" value="1"/>
</dbReference>
<evidence type="ECO:0000256" key="2">
    <source>
        <dbReference type="ARBA" id="ARBA00022679"/>
    </source>
</evidence>
<proteinExistence type="inferred from homology"/>
<dbReference type="InterPro" id="IPR016181">
    <property type="entry name" value="Acyl_CoA_acyltransferase"/>
</dbReference>
<organism evidence="5">
    <name type="scientific">hydrothermal vent metagenome</name>
    <dbReference type="NCBI Taxonomy" id="652676"/>
    <lineage>
        <taxon>unclassified sequences</taxon>
        <taxon>metagenomes</taxon>
        <taxon>ecological metagenomes</taxon>
    </lineage>
</organism>
<sequence length="159" mass="17407">MIEVRKAERGDAQTILRFICELADYEKAANEVVATVQTIEQSLFGPDAVAHAVICTRDGATIGFAVYFFNYSTWLGKRGLFLEDLYVNPSHRGSGAGKELLSHLAGIAVSHGCERFEWNVLTWNEPAIAFYESSGAIAQSEWVGYRISGEALSALARGD</sequence>
<dbReference type="SUPFAM" id="SSF55729">
    <property type="entry name" value="Acyl-CoA N-acyltransferases (Nat)"/>
    <property type="match status" value="1"/>
</dbReference>
<dbReference type="AlphaFoldDB" id="A0A3B0T4U6"/>
<dbReference type="EMBL" id="UOEK01000579">
    <property type="protein sequence ID" value="VAW09432.1"/>
    <property type="molecule type" value="Genomic_DNA"/>
</dbReference>
<dbReference type="InterPro" id="IPR000182">
    <property type="entry name" value="GNAT_dom"/>
</dbReference>
<feature type="domain" description="N-acetyltransferase" evidence="4">
    <location>
        <begin position="2"/>
        <end position="159"/>
    </location>
</feature>
<dbReference type="InterPro" id="IPR051016">
    <property type="entry name" value="Diverse_Substrate_AcTransf"/>
</dbReference>
<evidence type="ECO:0000256" key="1">
    <source>
        <dbReference type="ARBA" id="ARBA00008694"/>
    </source>
</evidence>
<dbReference type="PROSITE" id="PS51186">
    <property type="entry name" value="GNAT"/>
    <property type="match status" value="1"/>
</dbReference>
<protein>
    <submittedName>
        <fullName evidence="5">Histone acetyltransferase HPA2 and related acetyltransferases</fullName>
    </submittedName>
</protein>
<accession>A0A3B0T4U6</accession>
<dbReference type="Pfam" id="PF00583">
    <property type="entry name" value="Acetyltransf_1"/>
    <property type="match status" value="1"/>
</dbReference>
<reference evidence="5" key="1">
    <citation type="submission" date="2018-06" db="EMBL/GenBank/DDBJ databases">
        <authorList>
            <person name="Zhirakovskaya E."/>
        </authorList>
    </citation>
    <scope>NUCLEOTIDE SEQUENCE</scope>
</reference>
<evidence type="ECO:0000313" key="5">
    <source>
        <dbReference type="EMBL" id="VAW09432.1"/>
    </source>
</evidence>
<dbReference type="Gene3D" id="3.40.630.30">
    <property type="match status" value="1"/>
</dbReference>
<name>A0A3B0T4U6_9ZZZZ</name>
<comment type="similarity">
    <text evidence="1">Belongs to the acetyltransferase family.</text>
</comment>
<dbReference type="GO" id="GO:0008080">
    <property type="term" value="F:N-acetyltransferase activity"/>
    <property type="evidence" value="ECO:0007669"/>
    <property type="project" value="UniProtKB-ARBA"/>
</dbReference>
<dbReference type="FunFam" id="3.40.630.30:FF:000064">
    <property type="entry name" value="GNAT family acetyltransferase"/>
    <property type="match status" value="1"/>
</dbReference>
<evidence type="ECO:0000256" key="3">
    <source>
        <dbReference type="ARBA" id="ARBA00023315"/>
    </source>
</evidence>
<dbReference type="PANTHER" id="PTHR10545:SF29">
    <property type="entry name" value="GH14572P-RELATED"/>
    <property type="match status" value="1"/>
</dbReference>
<evidence type="ECO:0000259" key="4">
    <source>
        <dbReference type="PROSITE" id="PS51186"/>
    </source>
</evidence>